<dbReference type="Gene3D" id="1.10.510.10">
    <property type="entry name" value="Transferase(Phosphotransferase) domain 1"/>
    <property type="match status" value="1"/>
</dbReference>
<evidence type="ECO:0000256" key="1">
    <source>
        <dbReference type="ARBA" id="ARBA00012513"/>
    </source>
</evidence>
<dbReference type="OrthoDB" id="5979581at2759"/>
<dbReference type="EC" id="2.7.11.1" evidence="1"/>
<keyword evidence="5" id="KW-0418">Kinase</keyword>
<keyword evidence="11" id="KW-1185">Reference proteome</keyword>
<reference evidence="10 11" key="1">
    <citation type="journal article" date="2020" name="ISME J.">
        <title>Uncovering the hidden diversity of litter-decomposition mechanisms in mushroom-forming fungi.</title>
        <authorList>
            <person name="Floudas D."/>
            <person name="Bentzer J."/>
            <person name="Ahren D."/>
            <person name="Johansson T."/>
            <person name="Persson P."/>
            <person name="Tunlid A."/>
        </authorList>
    </citation>
    <scope>NUCLEOTIDE SEQUENCE [LARGE SCALE GENOMIC DNA]</scope>
    <source>
        <strain evidence="10 11">CBS 175.51</strain>
    </source>
</reference>
<dbReference type="PANTHER" id="PTHR47634:SF9">
    <property type="entry name" value="PROTEIN KINASE DOMAIN-CONTAINING PROTEIN-RELATED"/>
    <property type="match status" value="1"/>
</dbReference>
<keyword evidence="6" id="KW-0067">ATP-binding</keyword>
<dbReference type="PROSITE" id="PS50011">
    <property type="entry name" value="PROTEIN_KINASE_DOM"/>
    <property type="match status" value="1"/>
</dbReference>
<evidence type="ECO:0000259" key="9">
    <source>
        <dbReference type="PROSITE" id="PS50011"/>
    </source>
</evidence>
<keyword evidence="2" id="KW-0723">Serine/threonine-protein kinase</keyword>
<dbReference type="GO" id="GO:0004674">
    <property type="term" value="F:protein serine/threonine kinase activity"/>
    <property type="evidence" value="ECO:0007669"/>
    <property type="project" value="UniProtKB-KW"/>
</dbReference>
<comment type="caution">
    <text evidence="10">The sequence shown here is derived from an EMBL/GenBank/DDBJ whole genome shotgun (WGS) entry which is preliminary data.</text>
</comment>
<dbReference type="EMBL" id="JAACJK010000063">
    <property type="protein sequence ID" value="KAF5335371.1"/>
    <property type="molecule type" value="Genomic_DNA"/>
</dbReference>
<evidence type="ECO:0000256" key="6">
    <source>
        <dbReference type="ARBA" id="ARBA00022840"/>
    </source>
</evidence>
<dbReference type="SUPFAM" id="SSF56112">
    <property type="entry name" value="Protein kinase-like (PK-like)"/>
    <property type="match status" value="1"/>
</dbReference>
<gene>
    <name evidence="10" type="ORF">D9611_011781</name>
</gene>
<proteinExistence type="predicted"/>
<feature type="domain" description="Protein kinase" evidence="9">
    <location>
        <begin position="33"/>
        <end position="362"/>
    </location>
</feature>
<dbReference type="InterPro" id="IPR000719">
    <property type="entry name" value="Prot_kinase_dom"/>
</dbReference>
<dbReference type="Proteomes" id="UP000541558">
    <property type="component" value="Unassembled WGS sequence"/>
</dbReference>
<dbReference type="AlphaFoldDB" id="A0A8H5C6A9"/>
<comment type="catalytic activity">
    <reaction evidence="7">
        <text>L-threonyl-[protein] + ATP = O-phospho-L-threonyl-[protein] + ADP + H(+)</text>
        <dbReference type="Rhea" id="RHEA:46608"/>
        <dbReference type="Rhea" id="RHEA-COMP:11060"/>
        <dbReference type="Rhea" id="RHEA-COMP:11605"/>
        <dbReference type="ChEBI" id="CHEBI:15378"/>
        <dbReference type="ChEBI" id="CHEBI:30013"/>
        <dbReference type="ChEBI" id="CHEBI:30616"/>
        <dbReference type="ChEBI" id="CHEBI:61977"/>
        <dbReference type="ChEBI" id="CHEBI:456216"/>
        <dbReference type="EC" id="2.7.11.1"/>
    </reaction>
</comment>
<keyword evidence="4" id="KW-0547">Nucleotide-binding</keyword>
<dbReference type="SMART" id="SM00220">
    <property type="entry name" value="S_TKc"/>
    <property type="match status" value="1"/>
</dbReference>
<comment type="catalytic activity">
    <reaction evidence="8">
        <text>L-seryl-[protein] + ATP = O-phospho-L-seryl-[protein] + ADP + H(+)</text>
        <dbReference type="Rhea" id="RHEA:17989"/>
        <dbReference type="Rhea" id="RHEA-COMP:9863"/>
        <dbReference type="Rhea" id="RHEA-COMP:11604"/>
        <dbReference type="ChEBI" id="CHEBI:15378"/>
        <dbReference type="ChEBI" id="CHEBI:29999"/>
        <dbReference type="ChEBI" id="CHEBI:30616"/>
        <dbReference type="ChEBI" id="CHEBI:83421"/>
        <dbReference type="ChEBI" id="CHEBI:456216"/>
        <dbReference type="EC" id="2.7.11.1"/>
    </reaction>
</comment>
<dbReference type="GO" id="GO:0000245">
    <property type="term" value="P:spliceosomal complex assembly"/>
    <property type="evidence" value="ECO:0007669"/>
    <property type="project" value="TreeGrafter"/>
</dbReference>
<evidence type="ECO:0000256" key="2">
    <source>
        <dbReference type="ARBA" id="ARBA00022527"/>
    </source>
</evidence>
<accession>A0A8H5C6A9</accession>
<evidence type="ECO:0000256" key="4">
    <source>
        <dbReference type="ARBA" id="ARBA00022741"/>
    </source>
</evidence>
<dbReference type="InterPro" id="IPR051334">
    <property type="entry name" value="SRPK"/>
</dbReference>
<evidence type="ECO:0000256" key="3">
    <source>
        <dbReference type="ARBA" id="ARBA00022679"/>
    </source>
</evidence>
<name>A0A8H5C6A9_9AGAR</name>
<evidence type="ECO:0000313" key="11">
    <source>
        <dbReference type="Proteomes" id="UP000541558"/>
    </source>
</evidence>
<dbReference type="GO" id="GO:0005737">
    <property type="term" value="C:cytoplasm"/>
    <property type="evidence" value="ECO:0007669"/>
    <property type="project" value="TreeGrafter"/>
</dbReference>
<evidence type="ECO:0000313" key="10">
    <source>
        <dbReference type="EMBL" id="KAF5335371.1"/>
    </source>
</evidence>
<evidence type="ECO:0000256" key="5">
    <source>
        <dbReference type="ARBA" id="ARBA00022777"/>
    </source>
</evidence>
<dbReference type="PANTHER" id="PTHR47634">
    <property type="entry name" value="PROTEIN KINASE DOMAIN-CONTAINING PROTEIN-RELATED"/>
    <property type="match status" value="1"/>
</dbReference>
<evidence type="ECO:0000256" key="8">
    <source>
        <dbReference type="ARBA" id="ARBA00048679"/>
    </source>
</evidence>
<dbReference type="GO" id="GO:0005634">
    <property type="term" value="C:nucleus"/>
    <property type="evidence" value="ECO:0007669"/>
    <property type="project" value="TreeGrafter"/>
</dbReference>
<dbReference type="GO" id="GO:0005524">
    <property type="term" value="F:ATP binding"/>
    <property type="evidence" value="ECO:0007669"/>
    <property type="project" value="UniProtKB-KW"/>
</dbReference>
<dbReference type="InterPro" id="IPR011009">
    <property type="entry name" value="Kinase-like_dom_sf"/>
</dbReference>
<evidence type="ECO:0000256" key="7">
    <source>
        <dbReference type="ARBA" id="ARBA00047899"/>
    </source>
</evidence>
<dbReference type="Gene3D" id="3.30.200.20">
    <property type="entry name" value="Phosphorylase Kinase, domain 1"/>
    <property type="match status" value="1"/>
</dbReference>
<sequence>MASFPEEPLNLSAADGFGYFPADINQTLQEGKYTIVRKLGWGPRSSTWLVEWEGGERAYWAVQIFTVSASKSAGTSLLPILQGPVYGITDSFPAIQDSFWVPSVHGEHLCLVMAHYGSPLSALLRHATSNGRAGLPIHTVQFTVLAVLRALEQLHKVNVMHSGVKLENLAFGSSTNEDEIVNLLSERRSEKAEIIGGFPAVRSQPLGNYMAEWDDPMHDIVHWFLQLAGFGHVQVPPYTPESEYNYSSAPETLLGNPTCGLSTDVWMLGSLAFELTTGKKLFTSTGPAFERLGEIRDVLHDNIPDTWRADPNVQALPDTDTSVQSLEESLRQVLTEYEAAAMRTRIPSARRRARGLKLSTRLEQRYSTAREDRPLHRRRKAALTISQIRNLNSDLLTQVHLPLINTSRINTHRGLGG</sequence>
<organism evidence="10 11">
    <name type="scientific">Ephemerocybe angulata</name>
    <dbReference type="NCBI Taxonomy" id="980116"/>
    <lineage>
        <taxon>Eukaryota</taxon>
        <taxon>Fungi</taxon>
        <taxon>Dikarya</taxon>
        <taxon>Basidiomycota</taxon>
        <taxon>Agaricomycotina</taxon>
        <taxon>Agaricomycetes</taxon>
        <taxon>Agaricomycetidae</taxon>
        <taxon>Agaricales</taxon>
        <taxon>Agaricineae</taxon>
        <taxon>Psathyrellaceae</taxon>
        <taxon>Ephemerocybe</taxon>
    </lineage>
</organism>
<dbReference type="GO" id="GO:0050684">
    <property type="term" value="P:regulation of mRNA processing"/>
    <property type="evidence" value="ECO:0007669"/>
    <property type="project" value="TreeGrafter"/>
</dbReference>
<protein>
    <recommendedName>
        <fullName evidence="1">non-specific serine/threonine protein kinase</fullName>
        <ecNumber evidence="1">2.7.11.1</ecNumber>
    </recommendedName>
</protein>
<keyword evidence="3" id="KW-0808">Transferase</keyword>